<comment type="caution">
    <text evidence="9">The sequence shown here is derived from an EMBL/GenBank/DDBJ whole genome shotgun (WGS) entry which is preliminary data.</text>
</comment>
<evidence type="ECO:0000256" key="1">
    <source>
        <dbReference type="ARBA" id="ARBA00004141"/>
    </source>
</evidence>
<comment type="subcellular location">
    <subcellularLocation>
        <location evidence="1">Membrane</location>
        <topology evidence="1">Multi-pass membrane protein</topology>
    </subcellularLocation>
</comment>
<evidence type="ECO:0000256" key="4">
    <source>
        <dbReference type="ARBA" id="ARBA00022692"/>
    </source>
</evidence>
<dbReference type="Gene3D" id="3.40.50.720">
    <property type="entry name" value="NAD(P)-binding Rossmann-like Domain"/>
    <property type="match status" value="1"/>
</dbReference>
<feature type="transmembrane region" description="Helical" evidence="7">
    <location>
        <begin position="105"/>
        <end position="125"/>
    </location>
</feature>
<keyword evidence="5 7" id="KW-1133">Transmembrane helix</keyword>
<feature type="transmembrane region" description="Helical" evidence="7">
    <location>
        <begin position="12"/>
        <end position="32"/>
    </location>
</feature>
<feature type="transmembrane region" description="Helical" evidence="7">
    <location>
        <begin position="265"/>
        <end position="287"/>
    </location>
</feature>
<evidence type="ECO:0000256" key="5">
    <source>
        <dbReference type="ARBA" id="ARBA00022989"/>
    </source>
</evidence>
<evidence type="ECO:0000313" key="9">
    <source>
        <dbReference type="EMBL" id="NJB71501.1"/>
    </source>
</evidence>
<gene>
    <name evidence="9" type="ORF">GGR42_001963</name>
</gene>
<dbReference type="InterPro" id="IPR003362">
    <property type="entry name" value="Bact_transf"/>
</dbReference>
<dbReference type="PANTHER" id="PTHR30576:SF0">
    <property type="entry name" value="UNDECAPRENYL-PHOSPHATE N-ACETYLGALACTOSAMINYL 1-PHOSPHATE TRANSFERASE-RELATED"/>
    <property type="match status" value="1"/>
</dbReference>
<sequence>MPFNRRRPYSNLITPVSYIIDLAIINVFAYLWPMHLYERLLFHSYVTLAWVILSIKSGFYEMYRYTKAPVILKKLATQFFFFFLILYAFIGLFKQPNISRLNLGLFFLSVFVLVFIFKFLNYYFLMTYRAKIKGNLRYVVVLGSNNKTNQLINMFEKHGEYGYRVVKQFSPKDDKFEFTDFFKYVEKQNIDEIYSSVKELQNKEIVKLISYADNNLIQLKFIPDNKEIFTKDLKLDYYEYLPILSLRDIPLDDPFNRFAKRVFDLMFSSLIIVFLLSWLMPIIGLLIKLDSKGPIYFKQNRPGFKEEGFGCYKFRTMAINDDTEMSATRNDPRVTKIGAFLRRTSMDEFPQFINVLFGQMSVVGPRPHLWRQNQEYNTTIQKYMLRHYVKPGITGLAQAKGCRGEIVKNEDIVNRTRYDFFYVENWSLLLDIKIIWQTVLNVIKGEEKAY</sequence>
<evidence type="ECO:0000256" key="2">
    <source>
        <dbReference type="ARBA" id="ARBA00006464"/>
    </source>
</evidence>
<dbReference type="Pfam" id="PF02397">
    <property type="entry name" value="Bac_transf"/>
    <property type="match status" value="1"/>
</dbReference>
<accession>A0A846QTI1</accession>
<dbReference type="Pfam" id="PF13727">
    <property type="entry name" value="CoA_binding_3"/>
    <property type="match status" value="1"/>
</dbReference>
<dbReference type="EMBL" id="JAATJJ010000001">
    <property type="protein sequence ID" value="NJB71501.1"/>
    <property type="molecule type" value="Genomic_DNA"/>
</dbReference>
<keyword evidence="4 7" id="KW-0812">Transmembrane</keyword>
<evidence type="ECO:0000259" key="8">
    <source>
        <dbReference type="Pfam" id="PF02397"/>
    </source>
</evidence>
<dbReference type="InterPro" id="IPR017475">
    <property type="entry name" value="EPS_sugar_tfrase"/>
</dbReference>
<dbReference type="Proteomes" id="UP000590442">
    <property type="component" value="Unassembled WGS sequence"/>
</dbReference>
<dbReference type="RefSeq" id="WP_167963329.1">
    <property type="nucleotide sequence ID" value="NZ_JAATJJ010000001.1"/>
</dbReference>
<dbReference type="PANTHER" id="PTHR30576">
    <property type="entry name" value="COLANIC BIOSYNTHESIS UDP-GLUCOSE LIPID CARRIER TRANSFERASE"/>
    <property type="match status" value="1"/>
</dbReference>
<dbReference type="GO" id="GO:0016780">
    <property type="term" value="F:phosphotransferase activity, for other substituted phosphate groups"/>
    <property type="evidence" value="ECO:0007669"/>
    <property type="project" value="TreeGrafter"/>
</dbReference>
<keyword evidence="3 9" id="KW-0808">Transferase</keyword>
<dbReference type="NCBIfam" id="TIGR03025">
    <property type="entry name" value="EPS_sugtrans"/>
    <property type="match status" value="1"/>
</dbReference>
<reference evidence="9 10" key="1">
    <citation type="submission" date="2020-03" db="EMBL/GenBank/DDBJ databases">
        <title>Genomic Encyclopedia of Type Strains, Phase IV (KMG-IV): sequencing the most valuable type-strain genomes for metagenomic binning, comparative biology and taxonomic classification.</title>
        <authorList>
            <person name="Goeker M."/>
        </authorList>
    </citation>
    <scope>NUCLEOTIDE SEQUENCE [LARGE SCALE GENOMIC DNA]</scope>
    <source>
        <strain evidence="9 10">DSM 29762</strain>
    </source>
</reference>
<proteinExistence type="inferred from homology"/>
<evidence type="ECO:0000256" key="3">
    <source>
        <dbReference type="ARBA" id="ARBA00022679"/>
    </source>
</evidence>
<feature type="domain" description="Bacterial sugar transferase" evidence="8">
    <location>
        <begin position="260"/>
        <end position="444"/>
    </location>
</feature>
<feature type="transmembrane region" description="Helical" evidence="7">
    <location>
        <begin position="44"/>
        <end position="63"/>
    </location>
</feature>
<name>A0A846QTI1_9FLAO</name>
<evidence type="ECO:0000313" key="10">
    <source>
        <dbReference type="Proteomes" id="UP000590442"/>
    </source>
</evidence>
<organism evidence="9 10">
    <name type="scientific">Saonia flava</name>
    <dbReference type="NCBI Taxonomy" id="523696"/>
    <lineage>
        <taxon>Bacteria</taxon>
        <taxon>Pseudomonadati</taxon>
        <taxon>Bacteroidota</taxon>
        <taxon>Flavobacteriia</taxon>
        <taxon>Flavobacteriales</taxon>
        <taxon>Flavobacteriaceae</taxon>
        <taxon>Saonia</taxon>
    </lineage>
</organism>
<keyword evidence="6 7" id="KW-0472">Membrane</keyword>
<keyword evidence="10" id="KW-1185">Reference proteome</keyword>
<comment type="similarity">
    <text evidence="2">Belongs to the bacterial sugar transferase family.</text>
</comment>
<evidence type="ECO:0000256" key="6">
    <source>
        <dbReference type="ARBA" id="ARBA00023136"/>
    </source>
</evidence>
<dbReference type="AlphaFoldDB" id="A0A846QTI1"/>
<feature type="transmembrane region" description="Helical" evidence="7">
    <location>
        <begin position="75"/>
        <end position="93"/>
    </location>
</feature>
<protein>
    <submittedName>
        <fullName evidence="9">Putative colanic acid biosynthesis UDP-glucose lipid carrier transferase</fullName>
    </submittedName>
</protein>
<dbReference type="GO" id="GO:0016020">
    <property type="term" value="C:membrane"/>
    <property type="evidence" value="ECO:0007669"/>
    <property type="project" value="UniProtKB-SubCell"/>
</dbReference>
<evidence type="ECO:0000256" key="7">
    <source>
        <dbReference type="SAM" id="Phobius"/>
    </source>
</evidence>